<organism evidence="2 3">
    <name type="scientific">Rhodoferax koreensis</name>
    <dbReference type="NCBI Taxonomy" id="1842727"/>
    <lineage>
        <taxon>Bacteria</taxon>
        <taxon>Pseudomonadati</taxon>
        <taxon>Pseudomonadota</taxon>
        <taxon>Betaproteobacteria</taxon>
        <taxon>Burkholderiales</taxon>
        <taxon>Comamonadaceae</taxon>
        <taxon>Rhodoferax</taxon>
    </lineage>
</organism>
<evidence type="ECO:0000313" key="2">
    <source>
        <dbReference type="EMBL" id="APW38806.1"/>
    </source>
</evidence>
<keyword evidence="3" id="KW-1185">Reference proteome</keyword>
<accession>A0A1P8JYH4</accession>
<gene>
    <name evidence="2" type="ORF">RD110_17640</name>
</gene>
<feature type="compositionally biased region" description="Polar residues" evidence="1">
    <location>
        <begin position="1"/>
        <end position="19"/>
    </location>
</feature>
<evidence type="ECO:0000313" key="3">
    <source>
        <dbReference type="Proteomes" id="UP000186609"/>
    </source>
</evidence>
<name>A0A1P8JYH4_9BURK</name>
<dbReference type="RefSeq" id="WP_076200715.1">
    <property type="nucleotide sequence ID" value="NZ_CP019236.1"/>
</dbReference>
<feature type="region of interest" description="Disordered" evidence="1">
    <location>
        <begin position="1"/>
        <end position="29"/>
    </location>
</feature>
<protein>
    <submittedName>
        <fullName evidence="2">Uncharacterized protein</fullName>
    </submittedName>
</protein>
<evidence type="ECO:0000256" key="1">
    <source>
        <dbReference type="SAM" id="MobiDB-lite"/>
    </source>
</evidence>
<dbReference type="EMBL" id="CP019236">
    <property type="protein sequence ID" value="APW38806.1"/>
    <property type="molecule type" value="Genomic_DNA"/>
</dbReference>
<dbReference type="AlphaFoldDB" id="A0A1P8JYH4"/>
<proteinExistence type="predicted"/>
<dbReference type="KEGG" id="rhy:RD110_17640"/>
<sequence length="88" mass="9218">MRSFLSPSPSHPSNASTSGRARPVARPARSFWHKQSGAVGVFGGASALADAEAAQRALLYRSEAFAEDLGPGYADMRFAAQAPAAARR</sequence>
<dbReference type="STRING" id="1842727.RD110_17640"/>
<reference evidence="2 3" key="1">
    <citation type="submission" date="2017-01" db="EMBL/GenBank/DDBJ databases">
        <authorList>
            <person name="Mah S.A."/>
            <person name="Swanson W.J."/>
            <person name="Moy G.W."/>
            <person name="Vacquier V.D."/>
        </authorList>
    </citation>
    <scope>NUCLEOTIDE SEQUENCE [LARGE SCALE GENOMIC DNA]</scope>
    <source>
        <strain evidence="2 3">DCY110</strain>
    </source>
</reference>
<dbReference type="Proteomes" id="UP000186609">
    <property type="component" value="Chromosome"/>
</dbReference>